<dbReference type="InterPro" id="IPR007197">
    <property type="entry name" value="rSAM"/>
</dbReference>
<dbReference type="PROSITE" id="PS51918">
    <property type="entry name" value="RADICAL_SAM"/>
    <property type="match status" value="1"/>
</dbReference>
<dbReference type="SMART" id="SM00729">
    <property type="entry name" value="Elp3"/>
    <property type="match status" value="1"/>
</dbReference>
<evidence type="ECO:0000256" key="1">
    <source>
        <dbReference type="ARBA" id="ARBA00012167"/>
    </source>
</evidence>
<evidence type="ECO:0000256" key="8">
    <source>
        <dbReference type="ARBA" id="ARBA00023134"/>
    </source>
</evidence>
<feature type="binding site" evidence="12">
    <location>
        <begin position="266"/>
        <end position="268"/>
    </location>
    <ligand>
        <name>GTP</name>
        <dbReference type="ChEBI" id="CHEBI:37565"/>
    </ligand>
</feature>
<dbReference type="Proteomes" id="UP000434639">
    <property type="component" value="Unassembled WGS sequence"/>
</dbReference>
<dbReference type="GO" id="GO:0051539">
    <property type="term" value="F:4 iron, 4 sulfur cluster binding"/>
    <property type="evidence" value="ECO:0007669"/>
    <property type="project" value="UniProtKB-UniRule"/>
</dbReference>
<evidence type="ECO:0000256" key="6">
    <source>
        <dbReference type="ARBA" id="ARBA00023004"/>
    </source>
</evidence>
<keyword evidence="7 12" id="KW-0411">Iron-sulfur</keyword>
<comment type="similarity">
    <text evidence="12">Belongs to the radical SAM superfamily. MoaA family.</text>
</comment>
<proteinExistence type="inferred from homology"/>
<dbReference type="InterPro" id="IPR010505">
    <property type="entry name" value="MoaA_twitch"/>
</dbReference>
<keyword evidence="10 12" id="KW-0456">Lyase</keyword>
<dbReference type="RefSeq" id="WP_155110483.1">
    <property type="nucleotide sequence ID" value="NZ_WMIB01000001.1"/>
</dbReference>
<keyword evidence="4 12" id="KW-0479">Metal-binding</keyword>
<feature type="binding site" evidence="12">
    <location>
        <position position="75"/>
    </location>
    <ligand>
        <name>S-adenosyl-L-methionine</name>
        <dbReference type="ChEBI" id="CHEBI:59789"/>
    </ligand>
</feature>
<comment type="caution">
    <text evidence="14">The sequence shown here is derived from an EMBL/GenBank/DDBJ whole genome shotgun (WGS) entry which is preliminary data.</text>
</comment>
<feature type="binding site" evidence="12">
    <location>
        <position position="30"/>
    </location>
    <ligand>
        <name>S-adenosyl-L-methionine</name>
        <dbReference type="ChEBI" id="CHEBI:59789"/>
    </ligand>
</feature>
<feature type="binding site" evidence="12">
    <location>
        <position position="102"/>
    </location>
    <ligand>
        <name>GTP</name>
        <dbReference type="ChEBI" id="CHEBI:37565"/>
    </ligand>
</feature>
<dbReference type="NCBIfam" id="NF001199">
    <property type="entry name" value="PRK00164.2-1"/>
    <property type="match status" value="1"/>
</dbReference>
<feature type="binding site" evidence="12">
    <location>
        <position position="261"/>
    </location>
    <ligand>
        <name>[4Fe-4S] cluster</name>
        <dbReference type="ChEBI" id="CHEBI:49883"/>
        <label>2</label>
        <note>4Fe-4S-substrate</note>
    </ligand>
</feature>
<comment type="cofactor">
    <cofactor evidence="12">
        <name>[4Fe-4S] cluster</name>
        <dbReference type="ChEBI" id="CHEBI:49883"/>
    </cofactor>
    <text evidence="12">Binds 2 [4Fe-4S] clusters. Binds 1 [4Fe-4S] cluster coordinated with 3 cysteines and an exchangeable S-adenosyl-L-methionine and 1 [4Fe-4S] cluster coordinated with 3 cysteines and the GTP-derived substrate.</text>
</comment>
<feature type="binding site" evidence="12">
    <location>
        <position position="163"/>
    </location>
    <ligand>
        <name>GTP</name>
        <dbReference type="ChEBI" id="CHEBI:37565"/>
    </ligand>
</feature>
<dbReference type="CDD" id="cd21117">
    <property type="entry name" value="Twitch_MoaA"/>
    <property type="match status" value="1"/>
</dbReference>
<evidence type="ECO:0000256" key="2">
    <source>
        <dbReference type="ARBA" id="ARBA00022485"/>
    </source>
</evidence>
<dbReference type="InterPro" id="IPR050105">
    <property type="entry name" value="MoCo_biosynth_MoaA/MoaC"/>
</dbReference>
<dbReference type="GO" id="GO:0061798">
    <property type="term" value="F:GTP 3',8'-cyclase activity"/>
    <property type="evidence" value="ECO:0007669"/>
    <property type="project" value="UniProtKB-UniRule"/>
</dbReference>
<dbReference type="CDD" id="cd01335">
    <property type="entry name" value="Radical_SAM"/>
    <property type="match status" value="1"/>
</dbReference>
<dbReference type="AlphaFoldDB" id="A0A7X2V2A4"/>
<evidence type="ECO:0000256" key="7">
    <source>
        <dbReference type="ARBA" id="ARBA00023014"/>
    </source>
</evidence>
<feature type="binding site" evidence="12">
    <location>
        <position position="31"/>
    </location>
    <ligand>
        <name>[4Fe-4S] cluster</name>
        <dbReference type="ChEBI" id="CHEBI:49883"/>
        <label>1</label>
        <note>4Fe-4S-S-AdoMet</note>
    </ligand>
</feature>
<feature type="binding site" evidence="12">
    <location>
        <position position="17"/>
    </location>
    <ligand>
        <name>GTP</name>
        <dbReference type="ChEBI" id="CHEBI:37565"/>
    </ligand>
</feature>
<evidence type="ECO:0000256" key="5">
    <source>
        <dbReference type="ARBA" id="ARBA00022741"/>
    </source>
</evidence>
<dbReference type="GO" id="GO:0046872">
    <property type="term" value="F:metal ion binding"/>
    <property type="evidence" value="ECO:0007669"/>
    <property type="project" value="UniProtKB-KW"/>
</dbReference>
<dbReference type="PANTHER" id="PTHR22960:SF0">
    <property type="entry name" value="MOLYBDENUM COFACTOR BIOSYNTHESIS PROTEIN 1"/>
    <property type="match status" value="1"/>
</dbReference>
<dbReference type="PROSITE" id="PS01305">
    <property type="entry name" value="MOAA_NIFB_PQQE"/>
    <property type="match status" value="1"/>
</dbReference>
<dbReference type="Pfam" id="PF06463">
    <property type="entry name" value="Mob_synth_C"/>
    <property type="match status" value="1"/>
</dbReference>
<dbReference type="GO" id="GO:0006777">
    <property type="term" value="P:Mo-molybdopterin cofactor biosynthetic process"/>
    <property type="evidence" value="ECO:0007669"/>
    <property type="project" value="UniProtKB-UniRule"/>
</dbReference>
<dbReference type="SFLD" id="SFLDG01383">
    <property type="entry name" value="cyclic_pyranopterin_phosphate"/>
    <property type="match status" value="1"/>
</dbReference>
<feature type="binding site" evidence="12">
    <location>
        <position position="278"/>
    </location>
    <ligand>
        <name>[4Fe-4S] cluster</name>
        <dbReference type="ChEBI" id="CHEBI:49883"/>
        <label>2</label>
        <note>4Fe-4S-substrate</note>
    </ligand>
</feature>
<dbReference type="SFLD" id="SFLDG01067">
    <property type="entry name" value="SPASM/twitch_domain_containing"/>
    <property type="match status" value="1"/>
</dbReference>
<name>A0A7X2V2A4_9BACI</name>
<keyword evidence="2 12" id="KW-0004">4Fe-4S</keyword>
<comment type="function">
    <text evidence="12">Catalyzes the cyclization of GTP to (8S)-3',8-cyclo-7,8-dihydroguanosine 5'-triphosphate.</text>
</comment>
<evidence type="ECO:0000256" key="3">
    <source>
        <dbReference type="ARBA" id="ARBA00022691"/>
    </source>
</evidence>
<evidence type="ECO:0000256" key="12">
    <source>
        <dbReference type="HAMAP-Rule" id="MF_01225"/>
    </source>
</evidence>
<dbReference type="InterPro" id="IPR013483">
    <property type="entry name" value="MoaA"/>
</dbReference>
<feature type="binding site" evidence="12">
    <location>
        <position position="126"/>
    </location>
    <ligand>
        <name>S-adenosyl-L-methionine</name>
        <dbReference type="ChEBI" id="CHEBI:59789"/>
    </ligand>
</feature>
<evidence type="ECO:0000256" key="4">
    <source>
        <dbReference type="ARBA" id="ARBA00022723"/>
    </source>
</evidence>
<comment type="pathway">
    <text evidence="12">Cofactor biosynthesis; molybdopterin biosynthesis.</text>
</comment>
<dbReference type="InterPro" id="IPR013785">
    <property type="entry name" value="Aldolase_TIM"/>
</dbReference>
<evidence type="ECO:0000313" key="14">
    <source>
        <dbReference type="EMBL" id="MTH51927.1"/>
    </source>
</evidence>
<dbReference type="SUPFAM" id="SSF102114">
    <property type="entry name" value="Radical SAM enzymes"/>
    <property type="match status" value="1"/>
</dbReference>
<evidence type="ECO:0000259" key="13">
    <source>
        <dbReference type="PROSITE" id="PS51918"/>
    </source>
</evidence>
<feature type="binding site" evidence="12">
    <location>
        <position position="24"/>
    </location>
    <ligand>
        <name>[4Fe-4S] cluster</name>
        <dbReference type="ChEBI" id="CHEBI:49883"/>
        <label>1</label>
        <note>4Fe-4S-S-AdoMet</note>
    </ligand>
</feature>
<evidence type="ECO:0000313" key="15">
    <source>
        <dbReference type="Proteomes" id="UP000434639"/>
    </source>
</evidence>
<dbReference type="Gene3D" id="3.20.20.70">
    <property type="entry name" value="Aldolase class I"/>
    <property type="match status" value="1"/>
</dbReference>
<evidence type="ECO:0000256" key="9">
    <source>
        <dbReference type="ARBA" id="ARBA00023150"/>
    </source>
</evidence>
<dbReference type="InterPro" id="IPR040064">
    <property type="entry name" value="MoaA-like"/>
</dbReference>
<dbReference type="HAMAP" id="MF_01225_B">
    <property type="entry name" value="MoaA_B"/>
    <property type="match status" value="1"/>
</dbReference>
<evidence type="ECO:0000256" key="10">
    <source>
        <dbReference type="ARBA" id="ARBA00023239"/>
    </source>
</evidence>
<dbReference type="OrthoDB" id="9763993at2"/>
<dbReference type="EC" id="4.1.99.22" evidence="1 12"/>
<dbReference type="SFLD" id="SFLDS00029">
    <property type="entry name" value="Radical_SAM"/>
    <property type="match status" value="1"/>
</dbReference>
<feature type="binding site" evidence="12">
    <location>
        <position position="71"/>
    </location>
    <ligand>
        <name>GTP</name>
        <dbReference type="ChEBI" id="CHEBI:37565"/>
    </ligand>
</feature>
<feature type="binding site" evidence="12">
    <location>
        <position position="28"/>
    </location>
    <ligand>
        <name>[4Fe-4S] cluster</name>
        <dbReference type="ChEBI" id="CHEBI:49883"/>
        <label>1</label>
        <note>4Fe-4S-S-AdoMet</note>
    </ligand>
</feature>
<dbReference type="GO" id="GO:0005525">
    <property type="term" value="F:GTP binding"/>
    <property type="evidence" value="ECO:0007669"/>
    <property type="project" value="UniProtKB-UniRule"/>
</dbReference>
<dbReference type="GO" id="GO:0061799">
    <property type="term" value="F:cyclic pyranopterin monophosphate synthase activity"/>
    <property type="evidence" value="ECO:0007669"/>
    <property type="project" value="TreeGrafter"/>
</dbReference>
<sequence>MNDSLTDSLQRPLRDLRLSVTDRCNFRCTYCMPEEVFGPDFKFLPKDSILTFEEMERLTRLFARLGVEKVRITGGEPLLRRELPKLIEKIAAIEGIRDIAITTNGSLLRKQAAALKAAGLDRVTISLDSLDEETFRKLNGNKSNTERVLEGIEAAAEAGLQVKINMVVQKGKNSEDILPMAEYFKSKKHILRFIEYMDVGNTNGWKMDEVVGKKEILNRIGQAMPLEPLEPNYKGEVASRYRYEDDGQEIGVISSVTDSFCSTCSRARVSAEGKLYTCLFAEDGHDLKSLLRSGAADEEILRSISSIWEVRADRYSDERREGKPAGHKVEMSRIGG</sequence>
<organism evidence="14 15">
    <name type="scientific">Metabacillus mangrovi</name>
    <dbReference type="NCBI Taxonomy" id="1491830"/>
    <lineage>
        <taxon>Bacteria</taxon>
        <taxon>Bacillati</taxon>
        <taxon>Bacillota</taxon>
        <taxon>Bacilli</taxon>
        <taxon>Bacillales</taxon>
        <taxon>Bacillaceae</taxon>
        <taxon>Metabacillus</taxon>
    </lineage>
</organism>
<feature type="binding site" evidence="12">
    <location>
        <position position="264"/>
    </location>
    <ligand>
        <name>[4Fe-4S] cluster</name>
        <dbReference type="ChEBI" id="CHEBI:49883"/>
        <label>2</label>
        <note>4Fe-4S-substrate</note>
    </ligand>
</feature>
<comment type="catalytic activity">
    <reaction evidence="11 12">
        <text>GTP + AH2 + S-adenosyl-L-methionine = (8S)-3',8-cyclo-7,8-dihydroguanosine 5'-triphosphate + 5'-deoxyadenosine + L-methionine + A + H(+)</text>
        <dbReference type="Rhea" id="RHEA:49576"/>
        <dbReference type="ChEBI" id="CHEBI:13193"/>
        <dbReference type="ChEBI" id="CHEBI:15378"/>
        <dbReference type="ChEBI" id="CHEBI:17319"/>
        <dbReference type="ChEBI" id="CHEBI:17499"/>
        <dbReference type="ChEBI" id="CHEBI:37565"/>
        <dbReference type="ChEBI" id="CHEBI:57844"/>
        <dbReference type="ChEBI" id="CHEBI:59789"/>
        <dbReference type="ChEBI" id="CHEBI:131766"/>
        <dbReference type="EC" id="4.1.99.22"/>
    </reaction>
</comment>
<protein>
    <recommendedName>
        <fullName evidence="1 12">GTP 3',8-cyclase</fullName>
        <ecNumber evidence="1 12">4.1.99.22</ecNumber>
    </recommendedName>
    <alternativeName>
        <fullName evidence="12">Molybdenum cofactor biosynthesis protein A</fullName>
    </alternativeName>
</protein>
<feature type="domain" description="Radical SAM core" evidence="13">
    <location>
        <begin position="8"/>
        <end position="227"/>
    </location>
</feature>
<accession>A0A7X2V2A4</accession>
<comment type="subunit">
    <text evidence="12">Monomer and homodimer.</text>
</comment>
<keyword evidence="15" id="KW-1185">Reference proteome</keyword>
<dbReference type="InterPro" id="IPR006638">
    <property type="entry name" value="Elp3/MiaA/NifB-like_rSAM"/>
</dbReference>
<reference evidence="14 15" key="1">
    <citation type="journal article" date="2017" name="Int. J. Syst. Evol. Microbiol.">
        <title>Bacillus mangrovi sp. nov., isolated from a sediment sample from a mangrove forest.</title>
        <authorList>
            <person name="Gupta V."/>
            <person name="Singh P.K."/>
            <person name="Korpole S."/>
            <person name="Tanuku N.R.S."/>
            <person name="Pinnaka A.K."/>
        </authorList>
    </citation>
    <scope>NUCLEOTIDE SEQUENCE [LARGE SCALE GENOMIC DNA]</scope>
    <source>
        <strain evidence="14 15">KCTC 33872</strain>
    </source>
</reference>
<gene>
    <name evidence="12 14" type="primary">moaA</name>
    <name evidence="14" type="ORF">GKZ89_00800</name>
</gene>
<keyword evidence="9 12" id="KW-0501">Molybdenum cofactor biosynthesis</keyword>
<feature type="binding site" evidence="12">
    <location>
        <position position="197"/>
    </location>
    <ligand>
        <name>S-adenosyl-L-methionine</name>
        <dbReference type="ChEBI" id="CHEBI:59789"/>
    </ligand>
</feature>
<dbReference type="InterPro" id="IPR058240">
    <property type="entry name" value="rSAM_sf"/>
</dbReference>
<dbReference type="SFLD" id="SFLDG01386">
    <property type="entry name" value="main_SPASM_domain-containing"/>
    <property type="match status" value="1"/>
</dbReference>
<dbReference type="EMBL" id="WMIB01000001">
    <property type="protein sequence ID" value="MTH51927.1"/>
    <property type="molecule type" value="Genomic_DNA"/>
</dbReference>
<dbReference type="GO" id="GO:1904047">
    <property type="term" value="F:S-adenosyl-L-methionine binding"/>
    <property type="evidence" value="ECO:0007669"/>
    <property type="project" value="UniProtKB-UniRule"/>
</dbReference>
<dbReference type="InterPro" id="IPR000385">
    <property type="entry name" value="MoaA_NifB_PqqE_Fe-S-bd_CS"/>
</dbReference>
<dbReference type="NCBIfam" id="TIGR02666">
    <property type="entry name" value="moaA"/>
    <property type="match status" value="1"/>
</dbReference>
<keyword evidence="5 12" id="KW-0547">Nucleotide-binding</keyword>
<keyword evidence="6 12" id="KW-0408">Iron</keyword>
<dbReference type="PANTHER" id="PTHR22960">
    <property type="entry name" value="MOLYBDOPTERIN COFACTOR SYNTHESIS PROTEIN A"/>
    <property type="match status" value="1"/>
</dbReference>
<dbReference type="Pfam" id="PF04055">
    <property type="entry name" value="Radical_SAM"/>
    <property type="match status" value="1"/>
</dbReference>
<evidence type="ECO:0000256" key="11">
    <source>
        <dbReference type="ARBA" id="ARBA00048697"/>
    </source>
</evidence>
<dbReference type="UniPathway" id="UPA00344"/>
<keyword evidence="8 12" id="KW-0342">GTP-binding</keyword>
<keyword evidence="3 12" id="KW-0949">S-adenosyl-L-methionine</keyword>